<proteinExistence type="predicted"/>
<protein>
    <recommendedName>
        <fullName evidence="3">DUF4393 domain-containing protein</fullName>
    </recommendedName>
</protein>
<name>A0ABX2GT98_9FIRM</name>
<reference evidence="1 2" key="1">
    <citation type="journal article" date="2020" name="Cell Host Microbe">
        <title>Functional and Genomic Variation between Human-Derived Isolates of Lachnospiraceae Reveals Inter- and Intra-Species Diversity.</title>
        <authorList>
            <person name="Sorbara M.T."/>
            <person name="Littmann E.R."/>
            <person name="Fontana E."/>
            <person name="Moody T.U."/>
            <person name="Kohout C.E."/>
            <person name="Gjonbalaj M."/>
            <person name="Eaton V."/>
            <person name="Seok R."/>
            <person name="Leiner I.M."/>
            <person name="Pamer E.G."/>
        </authorList>
    </citation>
    <scope>NUCLEOTIDE SEQUENCE [LARGE SCALE GENOMIC DNA]</scope>
    <source>
        <strain evidence="1 2">MSK.20.11</strain>
    </source>
</reference>
<dbReference type="EMBL" id="JAAIPF010000069">
    <property type="protein sequence ID" value="NSF75366.1"/>
    <property type="molecule type" value="Genomic_DNA"/>
</dbReference>
<evidence type="ECO:0000313" key="2">
    <source>
        <dbReference type="Proteomes" id="UP000822152"/>
    </source>
</evidence>
<evidence type="ECO:0008006" key="3">
    <source>
        <dbReference type="Google" id="ProtNLM"/>
    </source>
</evidence>
<organism evidence="1 2">
    <name type="scientific">Blautia wexlerae</name>
    <dbReference type="NCBI Taxonomy" id="418240"/>
    <lineage>
        <taxon>Bacteria</taxon>
        <taxon>Bacillati</taxon>
        <taxon>Bacillota</taxon>
        <taxon>Clostridia</taxon>
        <taxon>Lachnospirales</taxon>
        <taxon>Lachnospiraceae</taxon>
        <taxon>Blautia</taxon>
    </lineage>
</organism>
<dbReference type="Proteomes" id="UP000822152">
    <property type="component" value="Unassembled WGS sequence"/>
</dbReference>
<comment type="caution">
    <text evidence="1">The sequence shown here is derived from an EMBL/GenBank/DDBJ whole genome shotgun (WGS) entry which is preliminary data.</text>
</comment>
<sequence length="254" mass="29492">MNEKLEMAKNSLYNANEIKDIKENPVVESVLLAPIKAIPVLGDLIDSSTNKLLNDFQQKKEQELLDVILQDDHSITSEMVNDVEFIINFARAKEAVQRLATTDKVEYFGNLIRNGYLQGKHIDGSIFDEYIHILNTMSYREIQYLVEYKKYCEDSSKRGKSTKHINGRTYSNKYESFCNEYSKQIKVSPGEVDYVFLHIKQTGFIEEEFETESGDVDENDNTFDSLDVESKGYYITKEFLDFYEMVLKRNENNG</sequence>
<accession>A0ABX2GT98</accession>
<evidence type="ECO:0000313" key="1">
    <source>
        <dbReference type="EMBL" id="NSF75366.1"/>
    </source>
</evidence>
<dbReference type="RefSeq" id="WP_062808196.1">
    <property type="nucleotide sequence ID" value="NZ_JAAIMU010000051.1"/>
</dbReference>
<gene>
    <name evidence="1" type="ORF">G4952_16555</name>
</gene>
<keyword evidence="2" id="KW-1185">Reference proteome</keyword>